<comment type="subcellular location">
    <subcellularLocation>
        <location evidence="1">Periplasm</location>
    </subcellularLocation>
</comment>
<dbReference type="EMBL" id="QLTA01000027">
    <property type="protein sequence ID" value="RAR79124.1"/>
    <property type="molecule type" value="Genomic_DNA"/>
</dbReference>
<dbReference type="PROSITE" id="PS51318">
    <property type="entry name" value="TAT"/>
    <property type="match status" value="1"/>
</dbReference>
<dbReference type="Proteomes" id="UP000248856">
    <property type="component" value="Unassembled WGS sequence"/>
</dbReference>
<organism evidence="9 10">
    <name type="scientific">Paracidovorax anthurii</name>
    <dbReference type="NCBI Taxonomy" id="78229"/>
    <lineage>
        <taxon>Bacteria</taxon>
        <taxon>Pseudomonadati</taxon>
        <taxon>Pseudomonadota</taxon>
        <taxon>Betaproteobacteria</taxon>
        <taxon>Burkholderiales</taxon>
        <taxon>Comamonadaceae</taxon>
        <taxon>Paracidovorax</taxon>
    </lineage>
</organism>
<name>A0A328Z052_9BURK</name>
<dbReference type="GO" id="GO:0016020">
    <property type="term" value="C:membrane"/>
    <property type="evidence" value="ECO:0007669"/>
    <property type="project" value="InterPro"/>
</dbReference>
<evidence type="ECO:0000256" key="6">
    <source>
        <dbReference type="ARBA" id="ARBA00070228"/>
    </source>
</evidence>
<dbReference type="NCBIfam" id="TIGR01728">
    <property type="entry name" value="SsuA_fam"/>
    <property type="match status" value="1"/>
</dbReference>
<proteinExistence type="inferred from homology"/>
<comment type="function">
    <text evidence="5">Part of a binding-protein-dependent transport system for aliphatic sulfonates. Putative binding protein.</text>
</comment>
<dbReference type="PANTHER" id="PTHR30024">
    <property type="entry name" value="ALIPHATIC SULFONATES-BINDING PROTEIN-RELATED"/>
    <property type="match status" value="1"/>
</dbReference>
<comment type="similarity">
    <text evidence="2">Belongs to the bacterial solute-binding protein SsuA/TauA family.</text>
</comment>
<feature type="signal peptide" evidence="7">
    <location>
        <begin position="1"/>
        <end position="24"/>
    </location>
</feature>
<reference evidence="9 10" key="1">
    <citation type="submission" date="2018-06" db="EMBL/GenBank/DDBJ databases">
        <title>Genomic Encyclopedia of Archaeal and Bacterial Type Strains, Phase II (KMG-II): from individual species to whole genera.</title>
        <authorList>
            <person name="Goeker M."/>
        </authorList>
    </citation>
    <scope>NUCLEOTIDE SEQUENCE [LARGE SCALE GENOMIC DNA]</scope>
    <source>
        <strain evidence="9 10">CFPB 3232</strain>
    </source>
</reference>
<dbReference type="GO" id="GO:0042626">
    <property type="term" value="F:ATPase-coupled transmembrane transporter activity"/>
    <property type="evidence" value="ECO:0007669"/>
    <property type="project" value="InterPro"/>
</dbReference>
<dbReference type="AlphaFoldDB" id="A0A328Z052"/>
<keyword evidence="4 7" id="KW-0732">Signal</keyword>
<dbReference type="Pfam" id="PF09084">
    <property type="entry name" value="NMT1"/>
    <property type="match status" value="1"/>
</dbReference>
<evidence type="ECO:0000313" key="10">
    <source>
        <dbReference type="Proteomes" id="UP000248856"/>
    </source>
</evidence>
<keyword evidence="10" id="KW-1185">Reference proteome</keyword>
<accession>A0A328Z052</accession>
<keyword evidence="3" id="KW-0813">Transport</keyword>
<evidence type="ECO:0000256" key="3">
    <source>
        <dbReference type="ARBA" id="ARBA00022448"/>
    </source>
</evidence>
<evidence type="ECO:0000256" key="1">
    <source>
        <dbReference type="ARBA" id="ARBA00004418"/>
    </source>
</evidence>
<evidence type="ECO:0000256" key="7">
    <source>
        <dbReference type="SAM" id="SignalP"/>
    </source>
</evidence>
<evidence type="ECO:0000256" key="4">
    <source>
        <dbReference type="ARBA" id="ARBA00022729"/>
    </source>
</evidence>
<comment type="caution">
    <text evidence="9">The sequence shown here is derived from an EMBL/GenBank/DDBJ whole genome shotgun (WGS) entry which is preliminary data.</text>
</comment>
<dbReference type="GO" id="GO:0042597">
    <property type="term" value="C:periplasmic space"/>
    <property type="evidence" value="ECO:0007669"/>
    <property type="project" value="UniProtKB-SubCell"/>
</dbReference>
<evidence type="ECO:0000256" key="5">
    <source>
        <dbReference type="ARBA" id="ARBA00055538"/>
    </source>
</evidence>
<dbReference type="FunFam" id="3.40.190.10:FF:000050">
    <property type="entry name" value="Sulfonate ABC transporter substrate-binding protein"/>
    <property type="match status" value="1"/>
</dbReference>
<dbReference type="SUPFAM" id="SSF53850">
    <property type="entry name" value="Periplasmic binding protein-like II"/>
    <property type="match status" value="1"/>
</dbReference>
<dbReference type="InterPro" id="IPR010067">
    <property type="entry name" value="ABC_SsuA_sub-bd"/>
</dbReference>
<gene>
    <name evidence="9" type="ORF">AX018_102715</name>
</gene>
<dbReference type="RefSeq" id="WP_111878023.1">
    <property type="nucleotide sequence ID" value="NZ_CBCSGC010000094.1"/>
</dbReference>
<feature type="domain" description="Solute-binding protein family 3/N-terminal" evidence="8">
    <location>
        <begin position="40"/>
        <end position="258"/>
    </location>
</feature>
<dbReference type="PANTHER" id="PTHR30024:SF42">
    <property type="entry name" value="ALIPHATIC SULFONATES-BINDING PROTEIN-RELATED"/>
    <property type="match status" value="1"/>
</dbReference>
<dbReference type="InterPro" id="IPR006311">
    <property type="entry name" value="TAT_signal"/>
</dbReference>
<dbReference type="InterPro" id="IPR001638">
    <property type="entry name" value="Solute-binding_3/MltF_N"/>
</dbReference>
<sequence>MHRKDSSRATRRALLAALGGIALAGPLAGRAQQPRPEAAAVRIGYQKSSTLTVVLKARGVLERRLAPLGVAPTWHEFTSGLPLLEALNLGHIDFSADVADTVPVFAQAAGAQITFVAQEAPSPTAQAILVRADSPLRAVADLRGRKVGFAKAAGAHYLLLAALDKAGLSLKDVEPAYLTPADGRAAFERGAIDAWVVWDPFLTAARQQSGARVLADGTGLASYQRYYLAGMAYAQARADVVRAIYSELEQAGRWVKQNPREAAQLLAPVWGLDAAIVEQANAQRSYAVRPVVRDGLAEQQRIADAFFAEKLLPRRVDALASPLFSIGA</sequence>
<dbReference type="Gene3D" id="3.40.190.10">
    <property type="entry name" value="Periplasmic binding protein-like II"/>
    <property type="match status" value="2"/>
</dbReference>
<dbReference type="OrthoDB" id="286202at2"/>
<protein>
    <recommendedName>
        <fullName evidence="6">Putative aliphatic sulfonates-binding protein</fullName>
    </recommendedName>
</protein>
<dbReference type="InterPro" id="IPR015168">
    <property type="entry name" value="SsuA/THI5"/>
</dbReference>
<evidence type="ECO:0000256" key="2">
    <source>
        <dbReference type="ARBA" id="ARBA00010742"/>
    </source>
</evidence>
<dbReference type="SMART" id="SM00062">
    <property type="entry name" value="PBPb"/>
    <property type="match status" value="1"/>
</dbReference>
<evidence type="ECO:0000313" key="9">
    <source>
        <dbReference type="EMBL" id="RAR79124.1"/>
    </source>
</evidence>
<evidence type="ECO:0000259" key="8">
    <source>
        <dbReference type="SMART" id="SM00062"/>
    </source>
</evidence>
<feature type="chain" id="PRO_5016448546" description="Putative aliphatic sulfonates-binding protein" evidence="7">
    <location>
        <begin position="25"/>
        <end position="328"/>
    </location>
</feature>